<dbReference type="InterPro" id="IPR009081">
    <property type="entry name" value="PP-bd_ACP"/>
</dbReference>
<feature type="domain" description="Carrier" evidence="1">
    <location>
        <begin position="33"/>
        <end position="108"/>
    </location>
</feature>
<reference evidence="2 3" key="1">
    <citation type="submission" date="2017-09" db="EMBL/GenBank/DDBJ databases">
        <title>Bacterial strain isolated from the female urinary microbiota.</title>
        <authorList>
            <person name="Thomas-White K."/>
            <person name="Kumar N."/>
            <person name="Forster S."/>
            <person name="Putonti C."/>
            <person name="Lawley T."/>
            <person name="Wolfe A.J."/>
        </authorList>
    </citation>
    <scope>NUCLEOTIDE SEQUENCE [LARGE SCALE GENOMIC DNA]</scope>
    <source>
        <strain evidence="2 3">UMB0792</strain>
    </source>
</reference>
<evidence type="ECO:0000313" key="3">
    <source>
        <dbReference type="Proteomes" id="UP000235836"/>
    </source>
</evidence>
<name>A0A2N6T2P8_9CORY</name>
<accession>A0A2N6T2P8</accession>
<dbReference type="RefSeq" id="WP_034665972.1">
    <property type="nucleotide sequence ID" value="NZ_PNHG01000024.1"/>
</dbReference>
<proteinExistence type="predicted"/>
<sequence length="120" mass="13106">MELSQRLDLAKFGFDTPKSPGDESELQDIPRDGDAFAQLGALLVKIGVAENAESVSPADTLDGLDVDSLTQIEFVVRAEDHFGVRINEDLFSSWDTLGDMAHYLADASERFARSTDATKN</sequence>
<gene>
    <name evidence="2" type="ORF">CJ203_10365</name>
</gene>
<keyword evidence="3" id="KW-1185">Reference proteome</keyword>
<evidence type="ECO:0000313" key="2">
    <source>
        <dbReference type="EMBL" id="PMC63575.1"/>
    </source>
</evidence>
<dbReference type="Proteomes" id="UP000235836">
    <property type="component" value="Unassembled WGS sequence"/>
</dbReference>
<dbReference type="PROSITE" id="PS50075">
    <property type="entry name" value="CARRIER"/>
    <property type="match status" value="1"/>
</dbReference>
<organism evidence="2 3">
    <name type="scientific">Corynebacterium tuscaniense</name>
    <dbReference type="NCBI Taxonomy" id="302449"/>
    <lineage>
        <taxon>Bacteria</taxon>
        <taxon>Bacillati</taxon>
        <taxon>Actinomycetota</taxon>
        <taxon>Actinomycetes</taxon>
        <taxon>Mycobacteriales</taxon>
        <taxon>Corynebacteriaceae</taxon>
        <taxon>Corynebacterium</taxon>
    </lineage>
</organism>
<dbReference type="AlphaFoldDB" id="A0A2N6T2P8"/>
<evidence type="ECO:0000259" key="1">
    <source>
        <dbReference type="PROSITE" id="PS50075"/>
    </source>
</evidence>
<dbReference type="InterPro" id="IPR036736">
    <property type="entry name" value="ACP-like_sf"/>
</dbReference>
<dbReference type="Gene3D" id="1.10.1200.10">
    <property type="entry name" value="ACP-like"/>
    <property type="match status" value="1"/>
</dbReference>
<dbReference type="Pfam" id="PF00550">
    <property type="entry name" value="PP-binding"/>
    <property type="match status" value="1"/>
</dbReference>
<dbReference type="SUPFAM" id="SSF47336">
    <property type="entry name" value="ACP-like"/>
    <property type="match status" value="1"/>
</dbReference>
<comment type="caution">
    <text evidence="2">The sequence shown here is derived from an EMBL/GenBank/DDBJ whole genome shotgun (WGS) entry which is preliminary data.</text>
</comment>
<protein>
    <submittedName>
        <fullName evidence="2">Acyl carrier protein</fullName>
    </submittedName>
</protein>
<dbReference type="EMBL" id="PNHG01000024">
    <property type="protein sequence ID" value="PMC63575.1"/>
    <property type="molecule type" value="Genomic_DNA"/>
</dbReference>